<dbReference type="InterPro" id="IPR007159">
    <property type="entry name" value="SpoVT-AbrB_dom"/>
</dbReference>
<dbReference type="Gene3D" id="2.10.260.10">
    <property type="match status" value="1"/>
</dbReference>
<evidence type="ECO:0000259" key="2">
    <source>
        <dbReference type="PROSITE" id="PS51740"/>
    </source>
</evidence>
<dbReference type="GO" id="GO:0003677">
    <property type="term" value="F:DNA binding"/>
    <property type="evidence" value="ECO:0007669"/>
    <property type="project" value="UniProtKB-UniRule"/>
</dbReference>
<name>A0A387BTM1_9MICO</name>
<feature type="domain" description="SpoVT-AbrB" evidence="2">
    <location>
        <begin position="1"/>
        <end position="45"/>
    </location>
</feature>
<dbReference type="InterPro" id="IPR037914">
    <property type="entry name" value="SpoVT-AbrB_sf"/>
</dbReference>
<evidence type="ECO:0000256" key="1">
    <source>
        <dbReference type="PROSITE-ProRule" id="PRU01076"/>
    </source>
</evidence>
<reference evidence="3 4" key="1">
    <citation type="submission" date="2018-09" db="EMBL/GenBank/DDBJ databases">
        <title>Genome sequencing of strain 2DFW10M-5.</title>
        <authorList>
            <person name="Heo J."/>
            <person name="Kim S.-J."/>
            <person name="Kwon S.-W."/>
        </authorList>
    </citation>
    <scope>NUCLEOTIDE SEQUENCE [LARGE SCALE GENOMIC DNA]</scope>
    <source>
        <strain evidence="3 4">2DFW10M-5</strain>
    </source>
</reference>
<dbReference type="OrthoDB" id="33406at2"/>
<evidence type="ECO:0000313" key="3">
    <source>
        <dbReference type="EMBL" id="AYG04287.1"/>
    </source>
</evidence>
<dbReference type="Pfam" id="PF04014">
    <property type="entry name" value="MazE_antitoxin"/>
    <property type="match status" value="1"/>
</dbReference>
<dbReference type="PROSITE" id="PS51740">
    <property type="entry name" value="SPOVT_ABRB"/>
    <property type="match status" value="1"/>
</dbReference>
<dbReference type="SMART" id="SM00966">
    <property type="entry name" value="SpoVT_AbrB"/>
    <property type="match status" value="1"/>
</dbReference>
<keyword evidence="1" id="KW-0238">DNA-binding</keyword>
<dbReference type="EMBL" id="CP032624">
    <property type="protein sequence ID" value="AYG04287.1"/>
    <property type="molecule type" value="Genomic_DNA"/>
</dbReference>
<dbReference type="AlphaFoldDB" id="A0A387BTM1"/>
<organism evidence="3 4">
    <name type="scientific">Gryllotalpicola protaetiae</name>
    <dbReference type="NCBI Taxonomy" id="2419771"/>
    <lineage>
        <taxon>Bacteria</taxon>
        <taxon>Bacillati</taxon>
        <taxon>Actinomycetota</taxon>
        <taxon>Actinomycetes</taxon>
        <taxon>Micrococcales</taxon>
        <taxon>Microbacteriaceae</taxon>
        <taxon>Gryllotalpicola</taxon>
    </lineage>
</organism>
<keyword evidence="4" id="KW-1185">Reference proteome</keyword>
<evidence type="ECO:0000313" key="4">
    <source>
        <dbReference type="Proteomes" id="UP000275069"/>
    </source>
</evidence>
<dbReference type="Proteomes" id="UP000275069">
    <property type="component" value="Chromosome"/>
</dbReference>
<dbReference type="NCBIfam" id="TIGR01439">
    <property type="entry name" value="lp_hng_hel_AbrB"/>
    <property type="match status" value="1"/>
</dbReference>
<gene>
    <name evidence="3" type="ORF">D7I44_12630</name>
</gene>
<dbReference type="SUPFAM" id="SSF89447">
    <property type="entry name" value="AbrB/MazE/MraZ-like"/>
    <property type="match status" value="1"/>
</dbReference>
<dbReference type="RefSeq" id="WP_120789817.1">
    <property type="nucleotide sequence ID" value="NZ_CP032624.1"/>
</dbReference>
<sequence length="81" mass="8520">MLATIDSAGRLVVPKAVRDAMGLTPGVAVDVSFTDGRIEIEFAPLEVSVESRDGLPVIVPRGDVAGLSDEAVRATLESTRR</sequence>
<protein>
    <submittedName>
        <fullName evidence="3">Antitoxin</fullName>
    </submittedName>
</protein>
<accession>A0A387BTM1</accession>
<proteinExistence type="predicted"/>
<dbReference type="KEGG" id="gry:D7I44_12630"/>